<evidence type="ECO:0000313" key="9">
    <source>
        <dbReference type="EMBL" id="EFA07619.1"/>
    </source>
</evidence>
<evidence type="ECO:0000256" key="7">
    <source>
        <dbReference type="ARBA" id="ARBA00023224"/>
    </source>
</evidence>
<keyword evidence="10" id="KW-1185">Reference proteome</keyword>
<dbReference type="GO" id="GO:0030424">
    <property type="term" value="C:axon"/>
    <property type="evidence" value="ECO:0000318"/>
    <property type="project" value="GO_Central"/>
</dbReference>
<evidence type="ECO:0000256" key="8">
    <source>
        <dbReference type="RuleBase" id="RU363108"/>
    </source>
</evidence>
<dbReference type="GO" id="GO:0050909">
    <property type="term" value="P:sensory perception of taste"/>
    <property type="evidence" value="ECO:0007669"/>
    <property type="project" value="InterPro"/>
</dbReference>
<evidence type="ECO:0000256" key="4">
    <source>
        <dbReference type="ARBA" id="ARBA00022989"/>
    </source>
</evidence>
<dbReference type="InterPro" id="IPR013604">
    <property type="entry name" value="7TM_chemorcpt"/>
</dbReference>
<dbReference type="PANTHER" id="PTHR21143">
    <property type="entry name" value="INVERTEBRATE GUSTATORY RECEPTOR"/>
    <property type="match status" value="1"/>
</dbReference>
<evidence type="ECO:0000256" key="5">
    <source>
        <dbReference type="ARBA" id="ARBA00023136"/>
    </source>
</evidence>
<dbReference type="eggNOG" id="ENOG502S2QD">
    <property type="taxonomic scope" value="Eukaryota"/>
</dbReference>
<reference evidence="9 10" key="1">
    <citation type="journal article" date="2008" name="Nature">
        <title>The genome of the model beetle and pest Tribolium castaneum.</title>
        <authorList>
            <consortium name="Tribolium Genome Sequencing Consortium"/>
            <person name="Richards S."/>
            <person name="Gibbs R.A."/>
            <person name="Weinstock G.M."/>
            <person name="Brown S.J."/>
            <person name="Denell R."/>
            <person name="Beeman R.W."/>
            <person name="Gibbs R."/>
            <person name="Beeman R.W."/>
            <person name="Brown S.J."/>
            <person name="Bucher G."/>
            <person name="Friedrich M."/>
            <person name="Grimmelikhuijzen C.J."/>
            <person name="Klingler M."/>
            <person name="Lorenzen M."/>
            <person name="Richards S."/>
            <person name="Roth S."/>
            <person name="Schroder R."/>
            <person name="Tautz D."/>
            <person name="Zdobnov E.M."/>
            <person name="Muzny D."/>
            <person name="Gibbs R.A."/>
            <person name="Weinstock G.M."/>
            <person name="Attaway T."/>
            <person name="Bell S."/>
            <person name="Buhay C.J."/>
            <person name="Chandrabose M.N."/>
            <person name="Chavez D."/>
            <person name="Clerk-Blankenburg K.P."/>
            <person name="Cree A."/>
            <person name="Dao M."/>
            <person name="Davis C."/>
            <person name="Chacko J."/>
            <person name="Dinh H."/>
            <person name="Dugan-Rocha S."/>
            <person name="Fowler G."/>
            <person name="Garner T.T."/>
            <person name="Garnes J."/>
            <person name="Gnirke A."/>
            <person name="Hawes A."/>
            <person name="Hernandez J."/>
            <person name="Hines S."/>
            <person name="Holder M."/>
            <person name="Hume J."/>
            <person name="Jhangiani S.N."/>
            <person name="Joshi V."/>
            <person name="Khan Z.M."/>
            <person name="Jackson L."/>
            <person name="Kovar C."/>
            <person name="Kowis A."/>
            <person name="Lee S."/>
            <person name="Lewis L.R."/>
            <person name="Margolis J."/>
            <person name="Morgan M."/>
            <person name="Nazareth L.V."/>
            <person name="Nguyen N."/>
            <person name="Okwuonu G."/>
            <person name="Parker D."/>
            <person name="Richards S."/>
            <person name="Ruiz S.J."/>
            <person name="Santibanez J."/>
            <person name="Savard J."/>
            <person name="Scherer S.E."/>
            <person name="Schneider B."/>
            <person name="Sodergren E."/>
            <person name="Tautz D."/>
            <person name="Vattahil S."/>
            <person name="Villasana D."/>
            <person name="White C.S."/>
            <person name="Wright R."/>
            <person name="Park Y."/>
            <person name="Beeman R.W."/>
            <person name="Lord J."/>
            <person name="Oppert B."/>
            <person name="Lorenzen M."/>
            <person name="Brown S."/>
            <person name="Wang L."/>
            <person name="Savard J."/>
            <person name="Tautz D."/>
            <person name="Richards S."/>
            <person name="Weinstock G."/>
            <person name="Gibbs R.A."/>
            <person name="Liu Y."/>
            <person name="Worley K."/>
            <person name="Weinstock G."/>
            <person name="Elsik C.G."/>
            <person name="Reese J.T."/>
            <person name="Elhaik E."/>
            <person name="Landan G."/>
            <person name="Graur D."/>
            <person name="Arensburger P."/>
            <person name="Atkinson P."/>
            <person name="Beeman R.W."/>
            <person name="Beidler J."/>
            <person name="Brown S.J."/>
            <person name="Demuth J.P."/>
            <person name="Drury D.W."/>
            <person name="Du Y.Z."/>
            <person name="Fujiwara H."/>
            <person name="Lorenzen M."/>
            <person name="Maselli V."/>
            <person name="Osanai M."/>
            <person name="Park Y."/>
            <person name="Robertson H.M."/>
            <person name="Tu Z."/>
            <person name="Wang J.J."/>
            <person name="Wang S."/>
            <person name="Richards S."/>
            <person name="Song H."/>
            <person name="Zhang L."/>
            <person name="Sodergren E."/>
            <person name="Werner D."/>
            <person name="Stanke M."/>
            <person name="Morgenstern B."/>
            <person name="Solovyev V."/>
            <person name="Kosarev P."/>
            <person name="Brown G."/>
            <person name="Chen H.C."/>
            <person name="Ermolaeva O."/>
            <person name="Hlavina W."/>
            <person name="Kapustin Y."/>
            <person name="Kiryutin B."/>
            <person name="Kitts P."/>
            <person name="Maglott D."/>
            <person name="Pruitt K."/>
            <person name="Sapojnikov V."/>
            <person name="Souvorov A."/>
            <person name="Mackey A.J."/>
            <person name="Waterhouse R.M."/>
            <person name="Wyder S."/>
            <person name="Zdobnov E.M."/>
            <person name="Zdobnov E.M."/>
            <person name="Wyder S."/>
            <person name="Kriventseva E.V."/>
            <person name="Kadowaki T."/>
            <person name="Bork P."/>
            <person name="Aranda M."/>
            <person name="Bao R."/>
            <person name="Beermann A."/>
            <person name="Berns N."/>
            <person name="Bolognesi R."/>
            <person name="Bonneton F."/>
            <person name="Bopp D."/>
            <person name="Brown S.J."/>
            <person name="Bucher G."/>
            <person name="Butts T."/>
            <person name="Chaumot A."/>
            <person name="Denell R.E."/>
            <person name="Ferrier D.E."/>
            <person name="Friedrich M."/>
            <person name="Gordon C.M."/>
            <person name="Jindra M."/>
            <person name="Klingler M."/>
            <person name="Lan Q."/>
            <person name="Lattorff H.M."/>
            <person name="Laudet V."/>
            <person name="von Levetsow C."/>
            <person name="Liu Z."/>
            <person name="Lutz R."/>
            <person name="Lynch J.A."/>
            <person name="da Fonseca R.N."/>
            <person name="Posnien N."/>
            <person name="Reuter R."/>
            <person name="Roth S."/>
            <person name="Savard J."/>
            <person name="Schinko J.B."/>
            <person name="Schmitt C."/>
            <person name="Schoppmeier M."/>
            <person name="Schroder R."/>
            <person name="Shippy T.D."/>
            <person name="Simonnet F."/>
            <person name="Marques-Souza H."/>
            <person name="Tautz D."/>
            <person name="Tomoyasu Y."/>
            <person name="Trauner J."/>
            <person name="Van der Zee M."/>
            <person name="Vervoort M."/>
            <person name="Wittkopp N."/>
            <person name="Wimmer E.A."/>
            <person name="Yang X."/>
            <person name="Jones A.K."/>
            <person name="Sattelle D.B."/>
            <person name="Ebert P.R."/>
            <person name="Nelson D."/>
            <person name="Scott J.G."/>
            <person name="Beeman R.W."/>
            <person name="Muthukrishnan S."/>
            <person name="Kramer K.J."/>
            <person name="Arakane Y."/>
            <person name="Beeman R.W."/>
            <person name="Zhu Q."/>
            <person name="Hogenkamp D."/>
            <person name="Dixit R."/>
            <person name="Oppert B."/>
            <person name="Jiang H."/>
            <person name="Zou Z."/>
            <person name="Marshall J."/>
            <person name="Elpidina E."/>
            <person name="Vinokurov K."/>
            <person name="Oppert C."/>
            <person name="Zou Z."/>
            <person name="Evans J."/>
            <person name="Lu Z."/>
            <person name="Zhao P."/>
            <person name="Sumathipala N."/>
            <person name="Altincicek B."/>
            <person name="Vilcinskas A."/>
            <person name="Williams M."/>
            <person name="Hultmark D."/>
            <person name="Hetru C."/>
            <person name="Jiang H."/>
            <person name="Grimmelikhuijzen C.J."/>
            <person name="Hauser F."/>
            <person name="Cazzamali G."/>
            <person name="Williamson M."/>
            <person name="Park Y."/>
            <person name="Li B."/>
            <person name="Tanaka Y."/>
            <person name="Predel R."/>
            <person name="Neupert S."/>
            <person name="Schachtner J."/>
            <person name="Verleyen P."/>
            <person name="Raible F."/>
            <person name="Bork P."/>
            <person name="Friedrich M."/>
            <person name="Walden K.K."/>
            <person name="Robertson H.M."/>
            <person name="Angeli S."/>
            <person name="Foret S."/>
            <person name="Bucher G."/>
            <person name="Schuetz S."/>
            <person name="Maleszka R."/>
            <person name="Wimmer E.A."/>
            <person name="Beeman R.W."/>
            <person name="Lorenzen M."/>
            <person name="Tomoyasu Y."/>
            <person name="Miller S.C."/>
            <person name="Grossmann D."/>
            <person name="Bucher G."/>
        </authorList>
    </citation>
    <scope>NUCLEOTIDE SEQUENCE [LARGE SCALE GENOMIC DNA]</scope>
    <source>
        <strain evidence="9 10">Georgia GA2</strain>
    </source>
</reference>
<evidence type="ECO:0000313" key="10">
    <source>
        <dbReference type="Proteomes" id="UP000007266"/>
    </source>
</evidence>
<dbReference type="AlphaFoldDB" id="D6WQ05"/>
<comment type="subcellular location">
    <subcellularLocation>
        <location evidence="1 8">Cell membrane</location>
        <topology evidence="1 8">Multi-pass membrane protein</topology>
    </subcellularLocation>
</comment>
<keyword evidence="2 8" id="KW-1003">Cell membrane</keyword>
<dbReference type="GO" id="GO:0005886">
    <property type="term" value="C:plasma membrane"/>
    <property type="evidence" value="ECO:0007669"/>
    <property type="project" value="UniProtKB-SubCell"/>
</dbReference>
<feature type="transmembrane region" description="Helical" evidence="8">
    <location>
        <begin position="344"/>
        <end position="362"/>
    </location>
</feature>
<protein>
    <recommendedName>
        <fullName evidence="8">Gustatory receptor</fullName>
    </recommendedName>
</protein>
<keyword evidence="4 8" id="KW-1133">Transmembrane helix</keyword>
<feature type="transmembrane region" description="Helical" evidence="8">
    <location>
        <begin position="78"/>
        <end position="98"/>
    </location>
</feature>
<dbReference type="Pfam" id="PF08395">
    <property type="entry name" value="7tm_7"/>
    <property type="match status" value="1"/>
</dbReference>
<keyword evidence="6 8" id="KW-0675">Receptor</keyword>
<keyword evidence="5 8" id="KW-0472">Membrane</keyword>
<dbReference type="GO" id="GO:0007165">
    <property type="term" value="P:signal transduction"/>
    <property type="evidence" value="ECO:0007669"/>
    <property type="project" value="UniProtKB-KW"/>
</dbReference>
<feature type="transmembrane region" description="Helical" evidence="8">
    <location>
        <begin position="137"/>
        <end position="156"/>
    </location>
</feature>
<evidence type="ECO:0000256" key="3">
    <source>
        <dbReference type="ARBA" id="ARBA00022692"/>
    </source>
</evidence>
<gene>
    <name evidence="9" type="primary">AUGUSTUS-3.0.2_30214</name>
    <name evidence="9" type="ORF">TcasGA2_TC030214</name>
</gene>
<organism evidence="9 10">
    <name type="scientific">Tribolium castaneum</name>
    <name type="common">Red flour beetle</name>
    <dbReference type="NCBI Taxonomy" id="7070"/>
    <lineage>
        <taxon>Eukaryota</taxon>
        <taxon>Metazoa</taxon>
        <taxon>Ecdysozoa</taxon>
        <taxon>Arthropoda</taxon>
        <taxon>Hexapoda</taxon>
        <taxon>Insecta</taxon>
        <taxon>Pterygota</taxon>
        <taxon>Neoptera</taxon>
        <taxon>Endopterygota</taxon>
        <taxon>Coleoptera</taxon>
        <taxon>Polyphaga</taxon>
        <taxon>Cucujiformia</taxon>
        <taxon>Tenebrionidae</taxon>
        <taxon>Tenebrionidae incertae sedis</taxon>
        <taxon>Tribolium</taxon>
    </lineage>
</organism>
<comment type="function">
    <text evidence="8">Gustatory receptor which mediates acceptance or avoidance behavior, depending on its substrates.</text>
</comment>
<keyword evidence="3 8" id="KW-0812">Transmembrane</keyword>
<comment type="similarity">
    <text evidence="8">Belongs to the insect chemoreceptor superfamily. Gustatory receptor (GR) family.</text>
</comment>
<evidence type="ECO:0000256" key="1">
    <source>
        <dbReference type="ARBA" id="ARBA00004651"/>
    </source>
</evidence>
<dbReference type="GO" id="GO:0030425">
    <property type="term" value="C:dendrite"/>
    <property type="evidence" value="ECO:0000318"/>
    <property type="project" value="GO_Central"/>
</dbReference>
<feature type="transmembrane region" description="Helical" evidence="8">
    <location>
        <begin position="231"/>
        <end position="257"/>
    </location>
</feature>
<dbReference type="Proteomes" id="UP000007266">
    <property type="component" value="Linkage group 7"/>
</dbReference>
<accession>D6WQ05</accession>
<feature type="transmembrane region" description="Helical" evidence="8">
    <location>
        <begin position="269"/>
        <end position="288"/>
    </location>
</feature>
<dbReference type="FunCoup" id="D6WQ05">
    <property type="interactions" value="20"/>
</dbReference>
<dbReference type="PhylomeDB" id="D6WQ05"/>
<sequence>MMDRINHKKFINTTKLLLWCDQTIGLITFDINTPSFKLSKIRSFLNITASAVLLPFAIYHIFMHIVPTKLISFYKSTAILEIAFEVIFIVTVWMTGAVKHSKIAHFLNKMIRLDERFQSVGLQIDTVREKRRIKIHFFLRSLFAIMLPLGILLISQDVIANVLLFIFIVVKSGVAFQTIEFVSIIRNRFVILNRYIEESISKYKHAELVMPLCKSCDLHHRLSKLIKQLNATYGLILLLMFTSHFIFIVVSIFYMSAYLISNPIMWDRVMLLTFWSAFFIVNVLYICNQCYNTVEETKQTKKIIHKIQSENMTVMDVVEMFSQQIESHNICFTAVGFFRIDHTLLSTIVGGATTYFIILIQLSSSLLPNDPKNTTS</sequence>
<proteinExistence type="inferred from homology"/>
<dbReference type="GO" id="GO:0007635">
    <property type="term" value="P:chemosensory behavior"/>
    <property type="evidence" value="ECO:0000318"/>
    <property type="project" value="GO_Central"/>
</dbReference>
<dbReference type="PANTHER" id="PTHR21143:SF133">
    <property type="entry name" value="GUSTATORY AND PHEROMONE RECEPTOR 32A-RELATED"/>
    <property type="match status" value="1"/>
</dbReference>
<dbReference type="HOGENOM" id="CLU_738369_0_0_1"/>
<dbReference type="EMBL" id="KQ971354">
    <property type="protein sequence ID" value="EFA07619.1"/>
    <property type="molecule type" value="Genomic_DNA"/>
</dbReference>
<evidence type="ECO:0000256" key="6">
    <source>
        <dbReference type="ARBA" id="ARBA00023170"/>
    </source>
</evidence>
<dbReference type="GO" id="GO:0008049">
    <property type="term" value="P:male courtship behavior"/>
    <property type="evidence" value="ECO:0000318"/>
    <property type="project" value="GO_Central"/>
</dbReference>
<keyword evidence="7 8" id="KW-0807">Transducer</keyword>
<feature type="transmembrane region" description="Helical" evidence="8">
    <location>
        <begin position="44"/>
        <end position="66"/>
    </location>
</feature>
<dbReference type="OMA" id="WHAIKIQ"/>
<name>D6WQ05_TRICA</name>
<feature type="transmembrane region" description="Helical" evidence="8">
    <location>
        <begin position="162"/>
        <end position="185"/>
    </location>
</feature>
<dbReference type="InParanoid" id="D6WQ05"/>
<reference evidence="9 10" key="2">
    <citation type="journal article" date="2010" name="Nucleic Acids Res.">
        <title>BeetleBase in 2010: revisions to provide comprehensive genomic information for Tribolium castaneum.</title>
        <authorList>
            <person name="Kim H.S."/>
            <person name="Murphy T."/>
            <person name="Xia J."/>
            <person name="Caragea D."/>
            <person name="Park Y."/>
            <person name="Beeman R.W."/>
            <person name="Lorenzen M.D."/>
            <person name="Butcher S."/>
            <person name="Manak J.R."/>
            <person name="Brown S.J."/>
        </authorList>
    </citation>
    <scope>GENOME REANNOTATION</scope>
    <source>
        <strain evidence="9 10">Georgia GA2</strain>
    </source>
</reference>
<evidence type="ECO:0000256" key="2">
    <source>
        <dbReference type="ARBA" id="ARBA00022475"/>
    </source>
</evidence>
<dbReference type="GO" id="GO:0043025">
    <property type="term" value="C:neuronal cell body"/>
    <property type="evidence" value="ECO:0000318"/>
    <property type="project" value="GO_Central"/>
</dbReference>